<name>A0AAV5WUA7_9BILA</name>
<feature type="non-terminal residue" evidence="1">
    <location>
        <position position="97"/>
    </location>
</feature>
<comment type="caution">
    <text evidence="1">The sequence shown here is derived from an EMBL/GenBank/DDBJ whole genome shotgun (WGS) entry which is preliminary data.</text>
</comment>
<sequence length="97" mass="10780">MTAGCLLISSTALLHISTDDSNHLKLKSDRKTLKLTPLEPSKGTSEIEITLSRDNEVLSHLAYPSKSVDGKYIIRIDCFYSVVFEAGTMMRYADVEV</sequence>
<dbReference type="AlphaFoldDB" id="A0AAV5WUA7"/>
<dbReference type="Proteomes" id="UP001432322">
    <property type="component" value="Unassembled WGS sequence"/>
</dbReference>
<accession>A0AAV5WUA7</accession>
<gene>
    <name evidence="1" type="ORF">PFISCL1PPCAC_25979</name>
</gene>
<organism evidence="1 2">
    <name type="scientific">Pristionchus fissidentatus</name>
    <dbReference type="NCBI Taxonomy" id="1538716"/>
    <lineage>
        <taxon>Eukaryota</taxon>
        <taxon>Metazoa</taxon>
        <taxon>Ecdysozoa</taxon>
        <taxon>Nematoda</taxon>
        <taxon>Chromadorea</taxon>
        <taxon>Rhabditida</taxon>
        <taxon>Rhabditina</taxon>
        <taxon>Diplogasteromorpha</taxon>
        <taxon>Diplogasteroidea</taxon>
        <taxon>Neodiplogasteridae</taxon>
        <taxon>Pristionchus</taxon>
    </lineage>
</organism>
<evidence type="ECO:0000313" key="2">
    <source>
        <dbReference type="Proteomes" id="UP001432322"/>
    </source>
</evidence>
<proteinExistence type="predicted"/>
<reference evidence="1" key="1">
    <citation type="submission" date="2023-10" db="EMBL/GenBank/DDBJ databases">
        <title>Genome assembly of Pristionchus species.</title>
        <authorList>
            <person name="Yoshida K."/>
            <person name="Sommer R.J."/>
        </authorList>
    </citation>
    <scope>NUCLEOTIDE SEQUENCE</scope>
    <source>
        <strain evidence="1">RS5133</strain>
    </source>
</reference>
<keyword evidence="2" id="KW-1185">Reference proteome</keyword>
<protein>
    <submittedName>
        <fullName evidence="1">Uncharacterized protein</fullName>
    </submittedName>
</protein>
<dbReference type="EMBL" id="BTSY01000006">
    <property type="protein sequence ID" value="GMT34682.1"/>
    <property type="molecule type" value="Genomic_DNA"/>
</dbReference>
<evidence type="ECO:0000313" key="1">
    <source>
        <dbReference type="EMBL" id="GMT34682.1"/>
    </source>
</evidence>